<dbReference type="PANTHER" id="PTHR42896">
    <property type="entry name" value="XYLULOSE-1,5-BISPHOSPHATE (XUBP) PHOSPHATASE"/>
    <property type="match status" value="1"/>
</dbReference>
<proteinExistence type="predicted"/>
<dbReference type="InterPro" id="IPR023198">
    <property type="entry name" value="PGP-like_dom2"/>
</dbReference>
<dbReference type="PRINTS" id="PR00413">
    <property type="entry name" value="HADHALOGNASE"/>
</dbReference>
<dbReference type="Proteomes" id="UP000192411">
    <property type="component" value="Unassembled WGS sequence"/>
</dbReference>
<comment type="caution">
    <text evidence="1">The sequence shown here is derived from an EMBL/GenBank/DDBJ whole genome shotgun (WGS) entry which is preliminary data.</text>
</comment>
<dbReference type="InterPro" id="IPR023214">
    <property type="entry name" value="HAD_sf"/>
</dbReference>
<dbReference type="EMBL" id="MVIM01000003">
    <property type="protein sequence ID" value="ORB66847.1"/>
    <property type="molecule type" value="Genomic_DNA"/>
</dbReference>
<dbReference type="STRING" id="75922.BST47_07115"/>
<sequence length="267" mass="29018">MPTTHETTWRAGRFWWDSASPAGTRCPLRAVIFDLDALTDIECEGHREAYNAAFAAHGLDFQWSVTRYRQLLALTDERQRVAAELRKRGVATESDVLTRLLADDIYTTKTMLFDELILERDLAPRPGLVDFVAETFGAGVQVAVVTSGQRSWAEPLVRQLVGEGIVETVVTAEDVKKPMPDSEAHRLALAELGITAENALAVSGSACGLRAATKSGLATVVITGEGVPDIPAAVAVREDFAGSAPLHVADCQRMHGRWWATHKRTAA</sequence>
<gene>
    <name evidence="1" type="ORF">BST47_07115</name>
</gene>
<dbReference type="RefSeq" id="WP_083124710.1">
    <property type="nucleotide sequence ID" value="NZ_MVIM01000003.1"/>
</dbReference>
<dbReference type="AlphaFoldDB" id="A0A1X0JXF9"/>
<protein>
    <submittedName>
        <fullName evidence="1">Haloacid dehalogenase</fullName>
    </submittedName>
</protein>
<evidence type="ECO:0000313" key="2">
    <source>
        <dbReference type="Proteomes" id="UP000192411"/>
    </source>
</evidence>
<dbReference type="Pfam" id="PF00702">
    <property type="entry name" value="Hydrolase"/>
    <property type="match status" value="1"/>
</dbReference>
<evidence type="ECO:0000313" key="1">
    <source>
        <dbReference type="EMBL" id="ORB66847.1"/>
    </source>
</evidence>
<dbReference type="PANTHER" id="PTHR42896:SF2">
    <property type="entry name" value="CBBY-LIKE PROTEIN"/>
    <property type="match status" value="1"/>
</dbReference>
<dbReference type="OrthoDB" id="9812856at2"/>
<dbReference type="Gene3D" id="3.40.50.1000">
    <property type="entry name" value="HAD superfamily/HAD-like"/>
    <property type="match status" value="1"/>
</dbReference>
<name>A0A1X0JXF9_9MYCO</name>
<accession>A0A1X0JXF9</accession>
<dbReference type="InterPro" id="IPR006439">
    <property type="entry name" value="HAD-SF_hydro_IA"/>
</dbReference>
<reference evidence="1 2" key="1">
    <citation type="submission" date="2017-02" db="EMBL/GenBank/DDBJ databases">
        <title>The new phylogeny of genus Mycobacterium.</title>
        <authorList>
            <person name="Tortoli E."/>
            <person name="Trovato A."/>
            <person name="Cirillo D.M."/>
        </authorList>
    </citation>
    <scope>NUCLEOTIDE SEQUENCE [LARGE SCALE GENOMIC DNA]</scope>
    <source>
        <strain evidence="1 2">DSM 44338</strain>
    </source>
</reference>
<dbReference type="InterPro" id="IPR036412">
    <property type="entry name" value="HAD-like_sf"/>
</dbReference>
<dbReference type="GO" id="GO:0016787">
    <property type="term" value="F:hydrolase activity"/>
    <property type="evidence" value="ECO:0007669"/>
    <property type="project" value="InterPro"/>
</dbReference>
<dbReference type="SUPFAM" id="SSF56784">
    <property type="entry name" value="HAD-like"/>
    <property type="match status" value="1"/>
</dbReference>
<organism evidence="1 2">
    <name type="scientific">Mycolicibacterium tusciae</name>
    <dbReference type="NCBI Taxonomy" id="75922"/>
    <lineage>
        <taxon>Bacteria</taxon>
        <taxon>Bacillati</taxon>
        <taxon>Actinomycetota</taxon>
        <taxon>Actinomycetes</taxon>
        <taxon>Mycobacteriales</taxon>
        <taxon>Mycobacteriaceae</taxon>
        <taxon>Mycolicibacterium</taxon>
    </lineage>
</organism>
<dbReference type="Gene3D" id="1.10.150.240">
    <property type="entry name" value="Putative phosphatase, domain 2"/>
    <property type="match status" value="1"/>
</dbReference>
<keyword evidence="2" id="KW-1185">Reference proteome</keyword>
<dbReference type="InterPro" id="IPR044999">
    <property type="entry name" value="CbbY-like"/>
</dbReference>